<accession>A0AA86GQI2</accession>
<sequence>MHLSPDHATRFATATLSHLGREYPYKMDLVMAGPEDAKPPRDHHPIFHGSFDWHSCVHGWWQVLRLARRFPDLSVAAAIRARADAMLVPDKVAGELAFLDRPTATGFERPYGWAWLLALHAEAAAHDAPWAAALEPLAAAFAARFHAFLPKLTYPLRVGTHFNIAFALLLARHWAGPRDPALVALIDARAQDWFGGDADCQAWEPGGDEFLSSALTEAHLMAIVRGTRFADWFDAFLPRAAQRTPATLFTPATVSDRSDGKIAHLDGLNLSRAWCWRAIAAALPAGHPVVAEAEASALRHLDAALPHVTGDYMGEHWLASFALLALDGLADREDRS</sequence>
<keyword evidence="1" id="KW-0456">Lyase</keyword>
<dbReference type="EMBL" id="CP012199">
    <property type="protein sequence ID" value="AMG75830.1"/>
    <property type="molecule type" value="Genomic_DNA"/>
</dbReference>
<dbReference type="AlphaFoldDB" id="A0AA86GQI2"/>
<dbReference type="GO" id="GO:0016829">
    <property type="term" value="F:lyase activity"/>
    <property type="evidence" value="ECO:0007669"/>
    <property type="project" value="UniProtKB-KW"/>
</dbReference>
<dbReference type="Pfam" id="PF11199">
    <property type="entry name" value="DUF2891"/>
    <property type="match status" value="1"/>
</dbReference>
<evidence type="ECO:0000313" key="1">
    <source>
        <dbReference type="EMBL" id="AMG75830.1"/>
    </source>
</evidence>
<reference evidence="1 2" key="1">
    <citation type="journal article" date="2016" name="BMC Genomics">
        <title>Genomic analysis of the nitrate-respiring Sphingopyxis granuli (formerly Sphingomonas macrogoltabida) strain TFA.</title>
        <authorList>
            <person name="Garcia-Romero I."/>
            <person name="Perez-Pulido A.J."/>
            <person name="Gonzalez-Flores Y.E."/>
            <person name="Reyes-Ramirez F."/>
            <person name="Santero E."/>
            <person name="Floriano B."/>
        </authorList>
    </citation>
    <scope>NUCLEOTIDE SEQUENCE [LARGE SCALE GENOMIC DNA]</scope>
    <source>
        <strain evidence="1 2">TFA</strain>
    </source>
</reference>
<organism evidence="1 2">
    <name type="scientific">Sphingopyxis granuli</name>
    <dbReference type="NCBI Taxonomy" id="267128"/>
    <lineage>
        <taxon>Bacteria</taxon>
        <taxon>Pseudomonadati</taxon>
        <taxon>Pseudomonadota</taxon>
        <taxon>Alphaproteobacteria</taxon>
        <taxon>Sphingomonadales</taxon>
        <taxon>Sphingomonadaceae</taxon>
        <taxon>Sphingopyxis</taxon>
    </lineage>
</organism>
<name>A0AA86GQI2_9SPHN</name>
<gene>
    <name evidence="1" type="ORF">SGRAN_3487</name>
</gene>
<dbReference type="Proteomes" id="UP000058599">
    <property type="component" value="Chromosome"/>
</dbReference>
<evidence type="ECO:0000313" key="2">
    <source>
        <dbReference type="Proteomes" id="UP000058599"/>
    </source>
</evidence>
<evidence type="ECO:0008006" key="3">
    <source>
        <dbReference type="Google" id="ProtNLM"/>
    </source>
</evidence>
<dbReference type="InterPro" id="IPR021365">
    <property type="entry name" value="DUF2891"/>
</dbReference>
<protein>
    <recommendedName>
        <fullName evidence="3">DUF2891 domain-containing protein</fullName>
    </recommendedName>
</protein>
<proteinExistence type="predicted"/>
<keyword evidence="2" id="KW-1185">Reference proteome</keyword>
<dbReference type="KEGG" id="sgi:SGRAN_3487"/>
<dbReference type="RefSeq" id="WP_067185792.1">
    <property type="nucleotide sequence ID" value="NZ_CP012199.1"/>
</dbReference>